<dbReference type="EMBL" id="BGPR01000014">
    <property type="protein sequence ID" value="GBL77934.1"/>
    <property type="molecule type" value="Genomic_DNA"/>
</dbReference>
<comment type="caution">
    <text evidence="1">The sequence shown here is derived from an EMBL/GenBank/DDBJ whole genome shotgun (WGS) entry which is preliminary data.</text>
</comment>
<evidence type="ECO:0000313" key="1">
    <source>
        <dbReference type="EMBL" id="GBL77934.1"/>
    </source>
</evidence>
<sequence length="79" mass="9025">MNWLRPVTVLKSENRELKTSILLRIRLKEDLGHVKSVGVDRRPAGVVWKLGKRCLAILQADEVLHNVAFCSFKRGQESN</sequence>
<reference evidence="1 2" key="1">
    <citation type="journal article" date="2019" name="Sci. Rep.">
        <title>Orb-weaving spider Araneus ventricosus genome elucidates the spidroin gene catalogue.</title>
        <authorList>
            <person name="Kono N."/>
            <person name="Nakamura H."/>
            <person name="Ohtoshi R."/>
            <person name="Moran D.A.P."/>
            <person name="Shinohara A."/>
            <person name="Yoshida Y."/>
            <person name="Fujiwara M."/>
            <person name="Mori M."/>
            <person name="Tomita M."/>
            <person name="Arakawa K."/>
        </authorList>
    </citation>
    <scope>NUCLEOTIDE SEQUENCE [LARGE SCALE GENOMIC DNA]</scope>
</reference>
<protein>
    <submittedName>
        <fullName evidence="1">Uncharacterized protein</fullName>
    </submittedName>
</protein>
<dbReference type="AlphaFoldDB" id="A0A4Y2AG57"/>
<organism evidence="1 2">
    <name type="scientific">Araneus ventricosus</name>
    <name type="common">Orbweaver spider</name>
    <name type="synonym">Epeira ventricosa</name>
    <dbReference type="NCBI Taxonomy" id="182803"/>
    <lineage>
        <taxon>Eukaryota</taxon>
        <taxon>Metazoa</taxon>
        <taxon>Ecdysozoa</taxon>
        <taxon>Arthropoda</taxon>
        <taxon>Chelicerata</taxon>
        <taxon>Arachnida</taxon>
        <taxon>Araneae</taxon>
        <taxon>Araneomorphae</taxon>
        <taxon>Entelegynae</taxon>
        <taxon>Araneoidea</taxon>
        <taxon>Araneidae</taxon>
        <taxon>Araneus</taxon>
    </lineage>
</organism>
<name>A0A4Y2AG57_ARAVE</name>
<evidence type="ECO:0000313" key="2">
    <source>
        <dbReference type="Proteomes" id="UP000499080"/>
    </source>
</evidence>
<dbReference type="Proteomes" id="UP000499080">
    <property type="component" value="Unassembled WGS sequence"/>
</dbReference>
<keyword evidence="2" id="KW-1185">Reference proteome</keyword>
<accession>A0A4Y2AG57</accession>
<proteinExistence type="predicted"/>
<gene>
    <name evidence="1" type="ORF">AVEN_143265_1</name>
</gene>